<evidence type="ECO:0000256" key="2">
    <source>
        <dbReference type="ARBA" id="ARBA00022603"/>
    </source>
</evidence>
<dbReference type="OrthoDB" id="4578643at2"/>
<gene>
    <name evidence="6" type="ORF">VEZ01S_11_00350</name>
</gene>
<protein>
    <submittedName>
        <fullName evidence="6">Putative RNA methyltransferase</fullName>
    </submittedName>
</protein>
<dbReference type="PANTHER" id="PTHR42786">
    <property type="entry name" value="TRNA/RRNA METHYLTRANSFERASE"/>
    <property type="match status" value="1"/>
</dbReference>
<reference evidence="6 7" key="1">
    <citation type="submission" date="2013-09" db="EMBL/GenBank/DDBJ databases">
        <title>Whole genome shotgun sequence of Vibrio ezurae NBRC 102218.</title>
        <authorList>
            <person name="Yoshida I."/>
            <person name="Hosoyama A."/>
            <person name="Numata M."/>
            <person name="Hashimoto M."/>
            <person name="Hosoyama Y."/>
            <person name="Tsuchikane K."/>
            <person name="Noguchi M."/>
            <person name="Hirakata S."/>
            <person name="Ichikawa N."/>
            <person name="Ohji S."/>
            <person name="Yamazoe A."/>
            <person name="Fujita N."/>
        </authorList>
    </citation>
    <scope>NUCLEOTIDE SEQUENCE [LARGE SCALE GENOMIC DNA]</scope>
    <source>
        <strain evidence="6 7">NBRC 102218</strain>
    </source>
</reference>
<dbReference type="EMBL" id="BATM01000011">
    <property type="protein sequence ID" value="GAD79393.1"/>
    <property type="molecule type" value="Genomic_DNA"/>
</dbReference>
<sequence>MSKNNFTIIGLCNPKSPTNVGAVMRAAGCYQADEVRFTGERFAKAAKYHTDTKDMTTKIALNQMQSMTDDLDADIKIVCVELAEGATPLPQFNHPQKALYIFGPEDSSIPQSIVDKADEVVYVPTIGCMNLAATVNVLLYDRLAKSGQEIDHASRVLESRDVNNRLKVSQHEQS</sequence>
<accession>U3CMP8</accession>
<evidence type="ECO:0000256" key="3">
    <source>
        <dbReference type="ARBA" id="ARBA00022679"/>
    </source>
</evidence>
<evidence type="ECO:0000256" key="4">
    <source>
        <dbReference type="ARBA" id="ARBA00022691"/>
    </source>
</evidence>
<dbReference type="PANTHER" id="PTHR42786:SF6">
    <property type="entry name" value="TRNA_RRNA METHYLTRANSFERASE SPOU TYPE DOMAIN-CONTAINING PROTEIN"/>
    <property type="match status" value="1"/>
</dbReference>
<evidence type="ECO:0000313" key="6">
    <source>
        <dbReference type="EMBL" id="GAD79393.1"/>
    </source>
</evidence>
<dbReference type="RefSeq" id="WP_021713103.1">
    <property type="nucleotide sequence ID" value="NZ_BATM01000011.1"/>
</dbReference>
<keyword evidence="2 6" id="KW-0489">Methyltransferase</keyword>
<dbReference type="eggNOG" id="COG0566">
    <property type="taxonomic scope" value="Bacteria"/>
</dbReference>
<evidence type="ECO:0000259" key="5">
    <source>
        <dbReference type="Pfam" id="PF00588"/>
    </source>
</evidence>
<dbReference type="Proteomes" id="UP000016562">
    <property type="component" value="Unassembled WGS sequence"/>
</dbReference>
<dbReference type="GO" id="GO:0005829">
    <property type="term" value="C:cytosol"/>
    <property type="evidence" value="ECO:0007669"/>
    <property type="project" value="TreeGrafter"/>
</dbReference>
<feature type="domain" description="tRNA/rRNA methyltransferase SpoU type" evidence="5">
    <location>
        <begin position="8"/>
        <end position="140"/>
    </location>
</feature>
<comment type="similarity">
    <text evidence="1">Belongs to the class IV-like SAM-binding methyltransferase superfamily. RNA methyltransferase TrmH family.</text>
</comment>
<dbReference type="GO" id="GO:0002128">
    <property type="term" value="P:tRNA nucleoside ribose methylation"/>
    <property type="evidence" value="ECO:0007669"/>
    <property type="project" value="TreeGrafter"/>
</dbReference>
<keyword evidence="3 6" id="KW-0808">Transferase</keyword>
<dbReference type="GO" id="GO:0003723">
    <property type="term" value="F:RNA binding"/>
    <property type="evidence" value="ECO:0007669"/>
    <property type="project" value="InterPro"/>
</dbReference>
<keyword evidence="4" id="KW-0949">S-adenosyl-L-methionine</keyword>
<comment type="caution">
    <text evidence="6">The sequence shown here is derived from an EMBL/GenBank/DDBJ whole genome shotgun (WGS) entry which is preliminary data.</text>
</comment>
<dbReference type="GO" id="GO:0008173">
    <property type="term" value="F:RNA methyltransferase activity"/>
    <property type="evidence" value="ECO:0007669"/>
    <property type="project" value="InterPro"/>
</dbReference>
<proteinExistence type="inferred from homology"/>
<dbReference type="SUPFAM" id="SSF75217">
    <property type="entry name" value="alpha/beta knot"/>
    <property type="match status" value="1"/>
</dbReference>
<evidence type="ECO:0000313" key="7">
    <source>
        <dbReference type="Proteomes" id="UP000016562"/>
    </source>
</evidence>
<dbReference type="CDD" id="cd18098">
    <property type="entry name" value="SpoU-like"/>
    <property type="match status" value="1"/>
</dbReference>
<dbReference type="InterPro" id="IPR029028">
    <property type="entry name" value="Alpha/beta_knot_MTases"/>
</dbReference>
<evidence type="ECO:0000256" key="1">
    <source>
        <dbReference type="ARBA" id="ARBA00007228"/>
    </source>
</evidence>
<keyword evidence="7" id="KW-1185">Reference proteome</keyword>
<dbReference type="STRING" id="1219080.VEZ01S_11_00350"/>
<organism evidence="6 7">
    <name type="scientific">Vibrio ezurae NBRC 102218</name>
    <dbReference type="NCBI Taxonomy" id="1219080"/>
    <lineage>
        <taxon>Bacteria</taxon>
        <taxon>Pseudomonadati</taxon>
        <taxon>Pseudomonadota</taxon>
        <taxon>Gammaproteobacteria</taxon>
        <taxon>Vibrionales</taxon>
        <taxon>Vibrionaceae</taxon>
        <taxon>Vibrio</taxon>
    </lineage>
</organism>
<dbReference type="Pfam" id="PF00588">
    <property type="entry name" value="SpoU_methylase"/>
    <property type="match status" value="1"/>
</dbReference>
<dbReference type="InterPro" id="IPR029026">
    <property type="entry name" value="tRNA_m1G_MTases_N"/>
</dbReference>
<dbReference type="InterPro" id="IPR001537">
    <property type="entry name" value="SpoU_MeTrfase"/>
</dbReference>
<dbReference type="InterPro" id="IPR004384">
    <property type="entry name" value="RNA_MeTrfase_TrmJ/LasT"/>
</dbReference>
<name>U3CMP8_9VIBR</name>
<dbReference type="Gene3D" id="3.40.1280.10">
    <property type="match status" value="1"/>
</dbReference>
<dbReference type="AlphaFoldDB" id="U3CMP8"/>